<gene>
    <name evidence="2" type="ORF">I8J30_32085</name>
</gene>
<evidence type="ECO:0000313" key="2">
    <source>
        <dbReference type="EMBL" id="MBP3967314.1"/>
    </source>
</evidence>
<dbReference type="InterPro" id="IPR032379">
    <property type="entry name" value="DUF4874"/>
</dbReference>
<evidence type="ECO:0000313" key="3">
    <source>
        <dbReference type="Proteomes" id="UP000673394"/>
    </source>
</evidence>
<dbReference type="InterPro" id="IPR003309">
    <property type="entry name" value="SCAN_dom"/>
</dbReference>
<dbReference type="Pfam" id="PF16116">
    <property type="entry name" value="DUF4832"/>
    <property type="match status" value="1"/>
</dbReference>
<proteinExistence type="predicted"/>
<organism evidence="2 3">
    <name type="scientific">Paenibacillus lignilyticus</name>
    <dbReference type="NCBI Taxonomy" id="1172615"/>
    <lineage>
        <taxon>Bacteria</taxon>
        <taxon>Bacillati</taxon>
        <taxon>Bacillota</taxon>
        <taxon>Bacilli</taxon>
        <taxon>Bacillales</taxon>
        <taxon>Paenibacillaceae</taxon>
        <taxon>Paenibacillus</taxon>
    </lineage>
</organism>
<name>A0ABS5CN82_9BACL</name>
<feature type="domain" description="SCAN box" evidence="1">
    <location>
        <begin position="164"/>
        <end position="197"/>
    </location>
</feature>
<sequence length="464" mass="53906">MKMEPSTYDHYYSFKPVGLYGTSTLELEGNPDRGLRLEMYLDVASGRDTYDEAGRGALETLEEEVLQYLPDQPRLAQTYFYLTGYKERDLDDQAFERMQTYLYALRRHRIKSVLRFAYIFDDVNLEAQEPSTRQVVRHIQQLAPFVRDNRHVIHVLQIGMIGAWGEWDVAARSRMHERLILEQFLAAMPDDLFVQVRYMNIKNVNFEPDDPFRKRIGFHDDFLIHILHPRNTAGDDSSSEEFKQLDKESADVLVDGELIWGRANGMYANGESIDGLFVAERLRRHHFTSLSLKRNYMEDGKRYSMWDWQQQPCTSEMLDAHRLPYEENWFRSPAGLASKTLFDYIKDYLGYYIKAEEVRVGVRGAEVNVSVTLLNYGFAAPLGMKRCEMLLLDKDERIAVAVEMHSLASLKSLEPVHCALKLLKPDRVKRYKLGIRLINSARDCAKLANELHYANGINILHDNI</sequence>
<dbReference type="EMBL" id="JAGKSP010000038">
    <property type="protein sequence ID" value="MBP3967314.1"/>
    <property type="molecule type" value="Genomic_DNA"/>
</dbReference>
<dbReference type="Pfam" id="PF16173">
    <property type="entry name" value="DUF4874"/>
    <property type="match status" value="1"/>
</dbReference>
<keyword evidence="3" id="KW-1185">Reference proteome</keyword>
<evidence type="ECO:0000259" key="1">
    <source>
        <dbReference type="PROSITE" id="PS50804"/>
    </source>
</evidence>
<reference evidence="2 3" key="1">
    <citation type="submission" date="2021-04" db="EMBL/GenBank/DDBJ databases">
        <title>Paenibacillus sp. DLE-14 whole genome sequence.</title>
        <authorList>
            <person name="Ham Y.J."/>
        </authorList>
    </citation>
    <scope>NUCLEOTIDE SEQUENCE [LARGE SCALE GENOMIC DNA]</scope>
    <source>
        <strain evidence="2 3">DLE-14</strain>
    </source>
</reference>
<comment type="caution">
    <text evidence="2">The sequence shown here is derived from an EMBL/GenBank/DDBJ whole genome shotgun (WGS) entry which is preliminary data.</text>
</comment>
<dbReference type="InterPro" id="IPR032267">
    <property type="entry name" value="DUF4832"/>
</dbReference>
<dbReference type="Proteomes" id="UP000673394">
    <property type="component" value="Unassembled WGS sequence"/>
</dbReference>
<dbReference type="PROSITE" id="PS50804">
    <property type="entry name" value="SCAN_BOX"/>
    <property type="match status" value="1"/>
</dbReference>
<dbReference type="RefSeq" id="WP_210664415.1">
    <property type="nucleotide sequence ID" value="NZ_JAGKSP010000038.1"/>
</dbReference>
<protein>
    <submittedName>
        <fullName evidence="2">DUF4874 domain-containing protein</fullName>
    </submittedName>
</protein>
<accession>A0ABS5CN82</accession>